<proteinExistence type="predicted"/>
<name>A0AAW2YKC1_9EUKA</name>
<gene>
    <name evidence="2" type="ORF">AKO1_005716</name>
</gene>
<evidence type="ECO:0000259" key="1">
    <source>
        <dbReference type="Pfam" id="PF13460"/>
    </source>
</evidence>
<dbReference type="GO" id="GO:0044877">
    <property type="term" value="F:protein-containing complex binding"/>
    <property type="evidence" value="ECO:0007669"/>
    <property type="project" value="TreeGrafter"/>
</dbReference>
<dbReference type="InterPro" id="IPR051207">
    <property type="entry name" value="ComplexI_NDUFA9_subunit"/>
</dbReference>
<dbReference type="AlphaFoldDB" id="A0AAW2YKC1"/>
<dbReference type="PANTHER" id="PTHR12126:SF11">
    <property type="entry name" value="NADH DEHYDROGENASE [UBIQUINONE] 1 ALPHA SUBCOMPLEX SUBUNIT 9, MITOCHONDRIAL"/>
    <property type="match status" value="1"/>
</dbReference>
<sequence>MNLSTNMLRAVRRPFVARMYSTSGEKASVLIFGGNTTLGRSVTAKLAPHASRITIGCLSTADEYNSKNRHQNVSAAFVDISDQRQVEPLVAEHDVVINMVGPSIELEYPFVKTHVEGSRNIAHSARKNNTKQLIHVSALGSAPDHPCDWLDWKYRGEDMAYASFPDATIVKPSLMYSGEKDSTTFVDSIINAHKFLPFIVLPYYKSLVAPVKVEDVADAIVKVSNVGSESFDAKGKTLLLEGAESESFGNALKRLSGKPVLYLPQSYAQFILAINQFLPGARLTRDHIGAFEAGDITVEQVMSDIFDPRIKENLLTFKDIGINPRKL</sequence>
<dbReference type="Pfam" id="PF13460">
    <property type="entry name" value="NAD_binding_10"/>
    <property type="match status" value="1"/>
</dbReference>
<comment type="caution">
    <text evidence="2">The sequence shown here is derived from an EMBL/GenBank/DDBJ whole genome shotgun (WGS) entry which is preliminary data.</text>
</comment>
<evidence type="ECO:0000313" key="3">
    <source>
        <dbReference type="Proteomes" id="UP001431209"/>
    </source>
</evidence>
<organism evidence="2 3">
    <name type="scientific">Acrasis kona</name>
    <dbReference type="NCBI Taxonomy" id="1008807"/>
    <lineage>
        <taxon>Eukaryota</taxon>
        <taxon>Discoba</taxon>
        <taxon>Heterolobosea</taxon>
        <taxon>Tetramitia</taxon>
        <taxon>Eutetramitia</taxon>
        <taxon>Acrasidae</taxon>
        <taxon>Acrasis</taxon>
    </lineage>
</organism>
<dbReference type="InterPro" id="IPR016040">
    <property type="entry name" value="NAD(P)-bd_dom"/>
</dbReference>
<dbReference type="SUPFAM" id="SSF51735">
    <property type="entry name" value="NAD(P)-binding Rossmann-fold domains"/>
    <property type="match status" value="1"/>
</dbReference>
<dbReference type="InterPro" id="IPR036291">
    <property type="entry name" value="NAD(P)-bd_dom_sf"/>
</dbReference>
<protein>
    <submittedName>
        <fullName evidence="2">NADH dehydrogenase (Ubiquinone) 1 alpha subcomplex subunit 9</fullName>
    </submittedName>
</protein>
<dbReference type="Gene3D" id="3.40.50.720">
    <property type="entry name" value="NAD(P)-binding Rossmann-like Domain"/>
    <property type="match status" value="1"/>
</dbReference>
<reference evidence="2 3" key="1">
    <citation type="submission" date="2024-03" db="EMBL/GenBank/DDBJ databases">
        <title>The Acrasis kona genome and developmental transcriptomes reveal deep origins of eukaryotic multicellular pathways.</title>
        <authorList>
            <person name="Sheikh S."/>
            <person name="Fu C.-J."/>
            <person name="Brown M.W."/>
            <person name="Baldauf S.L."/>
        </authorList>
    </citation>
    <scope>NUCLEOTIDE SEQUENCE [LARGE SCALE GENOMIC DNA]</scope>
    <source>
        <strain evidence="2 3">ATCC MYA-3509</strain>
    </source>
</reference>
<dbReference type="EMBL" id="JAOPGA020000178">
    <property type="protein sequence ID" value="KAL0477463.1"/>
    <property type="molecule type" value="Genomic_DNA"/>
</dbReference>
<keyword evidence="3" id="KW-1185">Reference proteome</keyword>
<dbReference type="Proteomes" id="UP001431209">
    <property type="component" value="Unassembled WGS sequence"/>
</dbReference>
<accession>A0AAW2YKC1</accession>
<feature type="domain" description="NAD(P)-binding" evidence="1">
    <location>
        <begin position="33"/>
        <end position="184"/>
    </location>
</feature>
<evidence type="ECO:0000313" key="2">
    <source>
        <dbReference type="EMBL" id="KAL0477463.1"/>
    </source>
</evidence>
<dbReference type="PANTHER" id="PTHR12126">
    <property type="entry name" value="NADH-UBIQUINONE OXIDOREDUCTASE 39 KDA SUBUNIT-RELATED"/>
    <property type="match status" value="1"/>
</dbReference>